<dbReference type="AlphaFoldDB" id="A0A934PPG9"/>
<evidence type="ECO:0000313" key="2">
    <source>
        <dbReference type="Proteomes" id="UP000609172"/>
    </source>
</evidence>
<reference evidence="1" key="1">
    <citation type="submission" date="2020-12" db="EMBL/GenBank/DDBJ databases">
        <title>Bacterial novel species Flavobacterium sp. SE-1-e isolated from soil.</title>
        <authorList>
            <person name="Jung H.-Y."/>
        </authorList>
    </citation>
    <scope>NUCLEOTIDE SEQUENCE</scope>
    <source>
        <strain evidence="1">SE-1-e</strain>
    </source>
</reference>
<proteinExistence type="predicted"/>
<organism evidence="1 2">
    <name type="scientific">Flavobacterium agrisoli</name>
    <dbReference type="NCBI Taxonomy" id="2793066"/>
    <lineage>
        <taxon>Bacteria</taxon>
        <taxon>Pseudomonadati</taxon>
        <taxon>Bacteroidota</taxon>
        <taxon>Flavobacteriia</taxon>
        <taxon>Flavobacteriales</taxon>
        <taxon>Flavobacteriaceae</taxon>
        <taxon>Flavobacterium</taxon>
    </lineage>
</organism>
<dbReference type="EMBL" id="JAEHFV010000005">
    <property type="protein sequence ID" value="MBK0370640.1"/>
    <property type="molecule type" value="Genomic_DNA"/>
</dbReference>
<keyword evidence="2" id="KW-1185">Reference proteome</keyword>
<gene>
    <name evidence="1" type="ORF">I5M07_12445</name>
</gene>
<evidence type="ECO:0008006" key="3">
    <source>
        <dbReference type="Google" id="ProtNLM"/>
    </source>
</evidence>
<evidence type="ECO:0000313" key="1">
    <source>
        <dbReference type="EMBL" id="MBK0370640.1"/>
    </source>
</evidence>
<name>A0A934PPG9_9FLAO</name>
<dbReference type="RefSeq" id="WP_200106773.1">
    <property type="nucleotide sequence ID" value="NZ_JAEHFV010000005.1"/>
</dbReference>
<dbReference type="Proteomes" id="UP000609172">
    <property type="component" value="Unassembled WGS sequence"/>
</dbReference>
<accession>A0A934PPG9</accession>
<sequence length="267" mass="31192">MPKFAITLLLFTLFSSYGQTEDGITAKLVSQSNITHSLFIGSDSFGYHYFIENNVFFKEKSSEIKSYKNIQLGKISKVDILNPLKMVLFYEDFNSVVLLDNQLNETAVLHFSENSIPISATAVGTASQNQIWIYNSLNQQIGLLNYLNKEYKTVSVPLKNEALYYQTDFNHFFWIDQQYNWYSCDLFGNVKLITKVPDFDQIQFLDDRQFIYKKYNKLYYSAIDKLKKVATTAINFPQKSFEKFYYNDQNLVIFTTSEKINYKIIVP</sequence>
<comment type="caution">
    <text evidence="1">The sequence shown here is derived from an EMBL/GenBank/DDBJ whole genome shotgun (WGS) entry which is preliminary data.</text>
</comment>
<protein>
    <recommendedName>
        <fullName evidence="3">WG repeat protein</fullName>
    </recommendedName>
</protein>